<proteinExistence type="predicted"/>
<feature type="compositionally biased region" description="Polar residues" evidence="1">
    <location>
        <begin position="580"/>
        <end position="591"/>
    </location>
</feature>
<dbReference type="EMBL" id="JARQWQ010000044">
    <property type="protein sequence ID" value="KAK2558420.1"/>
    <property type="molecule type" value="Genomic_DNA"/>
</dbReference>
<feature type="compositionally biased region" description="Polar residues" evidence="1">
    <location>
        <begin position="275"/>
        <end position="287"/>
    </location>
</feature>
<feature type="compositionally biased region" description="Basic and acidic residues" evidence="1">
    <location>
        <begin position="650"/>
        <end position="697"/>
    </location>
</feature>
<sequence>MASEPPAKLDYKSRQLVRQIVEHVKSQGIFDQFRRGCIEELEQKESYRQLKQRVESHVATFLSKQTWSDALPKNQVRDSLRKHVNHKAKAFHTRIEGVVQNYLYMQNNPQRQDKHLRKHKVIDGKEETKLSTPDVISDISQLIPVPISSGTGSKATESTSAERGKLGSHESSKTCPATKSAGHLRRTHPAQTKTGAHGRTDEAKSGNPSIREKEATEDSSKNKEGTNKISRGKMENLNQEDNRQVTVSPKQDENLLKMKDEKTRISRVKVERSGGRSSPVSGDSSHLNYKDDHVNTLKGTRATTVENSPSPGHKIGHAQAELVKESEVNLEKAGEGNSSVISSCLKTRDEESTQSVEKSHFDYKVKPPAQLQQKEVKAELCSDGFDREKEDKMIPDEVMSRVERISDILVTTTVEQRCRDEVPETRDVNKAAHAGYLDKEDREFESGEKLGTLFEMESVVKLETHSENKLEGKRELEKEYSESTRSVTSEDQSKIEMTQTDTESQSEEVPVFNEKGVTIGESKQLNDSQRHFMSDDQDPETSEVKSKPCPIECSSTSRENNVTEVASSPGEYSDGESDISEVSSVHTSDLSSFDEDVSSAGESYEAYDGSRPPETETSEHGVHEDELTMHMQSERISARRRSTRISSRRSTKDGESETSEGEGHKTPTVSSRERPRGDKASRKPRSESGKGSRESGTVKRGRGRPRKDERRATHDSAGQIRRSRARAHDGRDKTGEGRDKTKRSQRTIKRTRCYSPSSEGTREVFLPRKKSRDGPS</sequence>
<feature type="compositionally biased region" description="Basic residues" evidence="1">
    <location>
        <begin position="740"/>
        <end position="752"/>
    </location>
</feature>
<feature type="compositionally biased region" description="Basic and acidic residues" evidence="1">
    <location>
        <begin position="250"/>
        <end position="274"/>
    </location>
</feature>
<accession>A0AAD9QBZ5</accession>
<feature type="compositionally biased region" description="Basic and acidic residues" evidence="1">
    <location>
        <begin position="160"/>
        <end position="172"/>
    </location>
</feature>
<evidence type="ECO:0000256" key="1">
    <source>
        <dbReference type="SAM" id="MobiDB-lite"/>
    </source>
</evidence>
<feature type="compositionally biased region" description="Basic and acidic residues" evidence="1">
    <location>
        <begin position="760"/>
        <end position="776"/>
    </location>
</feature>
<evidence type="ECO:0000259" key="2">
    <source>
        <dbReference type="Pfam" id="PF05205"/>
    </source>
</evidence>
<feature type="compositionally biased region" description="Basic and acidic residues" evidence="1">
    <location>
        <begin position="463"/>
        <end position="482"/>
    </location>
</feature>
<feature type="compositionally biased region" description="Polar residues" evidence="1">
    <location>
        <begin position="483"/>
        <end position="503"/>
    </location>
</feature>
<dbReference type="Pfam" id="PF05205">
    <property type="entry name" value="COMPASS-Shg1"/>
    <property type="match status" value="1"/>
</dbReference>
<dbReference type="PANTHER" id="PTHR31532:SF10">
    <property type="entry name" value="BIORIENTATION OF CHROMOSOMES IN CELL DIVISION PROTEIN 1-LIKE 1"/>
    <property type="match status" value="1"/>
</dbReference>
<protein>
    <submittedName>
        <fullName evidence="3">Biorientation of chromosomes in cell division protein 1-like 1</fullName>
    </submittedName>
</protein>
<dbReference type="PANTHER" id="PTHR31532">
    <property type="entry name" value="BIORIENTATION OF CHROMOSOMES IN CELL DIVISION 1 FAMILY MEMBER"/>
    <property type="match status" value="1"/>
</dbReference>
<keyword evidence="3" id="KW-0132">Cell division</keyword>
<dbReference type="InterPro" id="IPR055264">
    <property type="entry name" value="BOD1/SHG1_dom"/>
</dbReference>
<reference evidence="3" key="2">
    <citation type="journal article" date="2023" name="Science">
        <title>Genomic signatures of disease resistance in endangered staghorn corals.</title>
        <authorList>
            <person name="Vollmer S.V."/>
            <person name="Selwyn J.D."/>
            <person name="Despard B.A."/>
            <person name="Roesel C.L."/>
        </authorList>
    </citation>
    <scope>NUCLEOTIDE SEQUENCE</scope>
    <source>
        <strain evidence="3">K2</strain>
    </source>
</reference>
<feature type="compositionally biased region" description="Basic and acidic residues" evidence="1">
    <location>
        <begin position="322"/>
        <end position="334"/>
    </location>
</feature>
<evidence type="ECO:0000313" key="3">
    <source>
        <dbReference type="EMBL" id="KAK2558420.1"/>
    </source>
</evidence>
<dbReference type="GO" id="GO:0048188">
    <property type="term" value="C:Set1C/COMPASS complex"/>
    <property type="evidence" value="ECO:0007669"/>
    <property type="project" value="TreeGrafter"/>
</dbReference>
<feature type="compositionally biased region" description="Basic and acidic residues" evidence="1">
    <location>
        <begin position="611"/>
        <end position="637"/>
    </location>
</feature>
<keyword evidence="3" id="KW-0131">Cell cycle</keyword>
<feature type="domain" description="BOD1/SHG1" evidence="2">
    <location>
        <begin position="19"/>
        <end position="104"/>
    </location>
</feature>
<feature type="compositionally biased region" description="Basic and acidic residues" evidence="1">
    <location>
        <begin position="346"/>
        <end position="365"/>
    </location>
</feature>
<reference evidence="3" key="1">
    <citation type="journal article" date="2023" name="G3 (Bethesda)">
        <title>Whole genome assembly and annotation of the endangered Caribbean coral Acropora cervicornis.</title>
        <authorList>
            <person name="Selwyn J.D."/>
            <person name="Vollmer S.V."/>
        </authorList>
    </citation>
    <scope>NUCLEOTIDE SEQUENCE</scope>
    <source>
        <strain evidence="3">K2</strain>
    </source>
</reference>
<feature type="compositionally biased region" description="Polar residues" evidence="1">
    <location>
        <begin position="148"/>
        <end position="159"/>
    </location>
</feature>
<feature type="region of interest" description="Disordered" evidence="1">
    <location>
        <begin position="144"/>
        <end position="376"/>
    </location>
</feature>
<organism evidence="3 4">
    <name type="scientific">Acropora cervicornis</name>
    <name type="common">Staghorn coral</name>
    <dbReference type="NCBI Taxonomy" id="6130"/>
    <lineage>
        <taxon>Eukaryota</taxon>
        <taxon>Metazoa</taxon>
        <taxon>Cnidaria</taxon>
        <taxon>Anthozoa</taxon>
        <taxon>Hexacorallia</taxon>
        <taxon>Scleractinia</taxon>
        <taxon>Astrocoeniina</taxon>
        <taxon>Acroporidae</taxon>
        <taxon>Acropora</taxon>
    </lineage>
</organism>
<feature type="compositionally biased region" description="Basic residues" evidence="1">
    <location>
        <begin position="638"/>
        <end position="649"/>
    </location>
</feature>
<feature type="compositionally biased region" description="Basic and acidic residues" evidence="1">
    <location>
        <begin position="198"/>
        <end position="226"/>
    </location>
</feature>
<feature type="region of interest" description="Disordered" evidence="1">
    <location>
        <begin position="463"/>
        <end position="776"/>
    </location>
</feature>
<feature type="compositionally biased region" description="Polar residues" evidence="1">
    <location>
        <begin position="297"/>
        <end position="310"/>
    </location>
</feature>
<feature type="compositionally biased region" description="Polar residues" evidence="1">
    <location>
        <begin position="553"/>
        <end position="566"/>
    </location>
</feature>
<feature type="compositionally biased region" description="Polar residues" evidence="1">
    <location>
        <begin position="336"/>
        <end position="345"/>
    </location>
</feature>
<evidence type="ECO:0000313" key="4">
    <source>
        <dbReference type="Proteomes" id="UP001249851"/>
    </source>
</evidence>
<dbReference type="GO" id="GO:0031297">
    <property type="term" value="P:replication fork processing"/>
    <property type="evidence" value="ECO:0007669"/>
    <property type="project" value="TreeGrafter"/>
</dbReference>
<dbReference type="AlphaFoldDB" id="A0AAD9QBZ5"/>
<feature type="compositionally biased region" description="Polar residues" evidence="1">
    <location>
        <begin position="236"/>
        <end position="249"/>
    </location>
</feature>
<comment type="caution">
    <text evidence="3">The sequence shown here is derived from an EMBL/GenBank/DDBJ whole genome shotgun (WGS) entry which is preliminary data.</text>
</comment>
<feature type="compositionally biased region" description="Basic and acidic residues" evidence="1">
    <location>
        <begin position="726"/>
        <end position="739"/>
    </location>
</feature>
<keyword evidence="4" id="KW-1185">Reference proteome</keyword>
<gene>
    <name evidence="3" type="ORF">P5673_019127</name>
</gene>
<name>A0AAD9QBZ5_ACRCE</name>
<dbReference type="GO" id="GO:0051301">
    <property type="term" value="P:cell division"/>
    <property type="evidence" value="ECO:0007669"/>
    <property type="project" value="UniProtKB-KW"/>
</dbReference>
<dbReference type="Proteomes" id="UP001249851">
    <property type="component" value="Unassembled WGS sequence"/>
</dbReference>